<dbReference type="Pfam" id="PF13302">
    <property type="entry name" value="Acetyltransf_3"/>
    <property type="match status" value="1"/>
</dbReference>
<dbReference type="RefSeq" id="WP_270677958.1">
    <property type="nucleotide sequence ID" value="NZ_JAQFWP010000019.1"/>
</dbReference>
<dbReference type="InterPro" id="IPR016181">
    <property type="entry name" value="Acyl_CoA_acyltransferase"/>
</dbReference>
<comment type="caution">
    <text evidence="2">The sequence shown here is derived from an EMBL/GenBank/DDBJ whole genome shotgun (WGS) entry which is preliminary data.</text>
</comment>
<dbReference type="EMBL" id="JAQFWP010000019">
    <property type="protein sequence ID" value="MDA2805301.1"/>
    <property type="molecule type" value="Genomic_DNA"/>
</dbReference>
<dbReference type="InterPro" id="IPR051531">
    <property type="entry name" value="N-acetyltransferase"/>
</dbReference>
<dbReference type="SUPFAM" id="SSF55729">
    <property type="entry name" value="Acyl-CoA N-acyltransferases (Nat)"/>
    <property type="match status" value="1"/>
</dbReference>
<reference evidence="2" key="1">
    <citation type="submission" date="2023-01" db="EMBL/GenBank/DDBJ databases">
        <title>Draft genome sequence of Nocardiopsis sp. LSu2-4 isolated from halophytes.</title>
        <authorList>
            <person name="Duangmal K."/>
            <person name="Chantavorakit T."/>
        </authorList>
    </citation>
    <scope>NUCLEOTIDE SEQUENCE</scope>
    <source>
        <strain evidence="2">LSu2-4</strain>
    </source>
</reference>
<protein>
    <submittedName>
        <fullName evidence="2">GNAT family N-acetyltransferase</fullName>
    </submittedName>
</protein>
<evidence type="ECO:0000259" key="1">
    <source>
        <dbReference type="PROSITE" id="PS51186"/>
    </source>
</evidence>
<evidence type="ECO:0000313" key="2">
    <source>
        <dbReference type="EMBL" id="MDA2805301.1"/>
    </source>
</evidence>
<feature type="domain" description="N-acetyltransferase" evidence="1">
    <location>
        <begin position="10"/>
        <end position="175"/>
    </location>
</feature>
<keyword evidence="3" id="KW-1185">Reference proteome</keyword>
<gene>
    <name evidence="2" type="ORF">O4U47_12335</name>
</gene>
<dbReference type="Proteomes" id="UP001165685">
    <property type="component" value="Unassembled WGS sequence"/>
</dbReference>
<proteinExistence type="predicted"/>
<accession>A0ABT4TKS3</accession>
<dbReference type="InterPro" id="IPR000182">
    <property type="entry name" value="GNAT_dom"/>
</dbReference>
<dbReference type="PROSITE" id="PS51186">
    <property type="entry name" value="GNAT"/>
    <property type="match status" value="1"/>
</dbReference>
<name>A0ABT4TKS3_9ACTN</name>
<sequence length="186" mass="20681">MTSELRTQRLRIRDWAPDDAPAALRIYGVEKVAARLTPEMSTVGDEEAMRSVLQAWIEAQPNLVTPAGRWAVVRESDGEVIGGLALRQLPPYEEDFELSWHLRPDAWGSGYASEAARALAAWAFGQGLEELFAVARPDNERAAATARRIGMEWVGETDKYYDTTLQVFRMRPSDLEGAVPAGFTDN</sequence>
<dbReference type="PANTHER" id="PTHR43792:SF1">
    <property type="entry name" value="N-ACETYLTRANSFERASE DOMAIN-CONTAINING PROTEIN"/>
    <property type="match status" value="1"/>
</dbReference>
<dbReference type="Gene3D" id="3.40.630.30">
    <property type="match status" value="1"/>
</dbReference>
<organism evidence="2 3">
    <name type="scientific">Nocardiopsis suaedae</name>
    <dbReference type="NCBI Taxonomy" id="3018444"/>
    <lineage>
        <taxon>Bacteria</taxon>
        <taxon>Bacillati</taxon>
        <taxon>Actinomycetota</taxon>
        <taxon>Actinomycetes</taxon>
        <taxon>Streptosporangiales</taxon>
        <taxon>Nocardiopsidaceae</taxon>
        <taxon>Nocardiopsis</taxon>
    </lineage>
</organism>
<dbReference type="PANTHER" id="PTHR43792">
    <property type="entry name" value="GNAT FAMILY, PUTATIVE (AFU_ORTHOLOGUE AFUA_3G00765)-RELATED-RELATED"/>
    <property type="match status" value="1"/>
</dbReference>
<evidence type="ECO:0000313" key="3">
    <source>
        <dbReference type="Proteomes" id="UP001165685"/>
    </source>
</evidence>